<dbReference type="AlphaFoldDB" id="A0A5J6N073"/>
<dbReference type="Gene3D" id="3.50.50.60">
    <property type="entry name" value="FAD/NAD(P)-binding domain"/>
    <property type="match status" value="1"/>
</dbReference>
<dbReference type="PANTHER" id="PTHR13847:SF287">
    <property type="entry name" value="FAD-DEPENDENT OXIDOREDUCTASE DOMAIN-CONTAINING PROTEIN 1"/>
    <property type="match status" value="1"/>
</dbReference>
<evidence type="ECO:0000259" key="2">
    <source>
        <dbReference type="Pfam" id="PF01266"/>
    </source>
</evidence>
<evidence type="ECO:0000313" key="4">
    <source>
        <dbReference type="Proteomes" id="UP000325797"/>
    </source>
</evidence>
<gene>
    <name evidence="3" type="primary">dauA</name>
    <name evidence="3" type="ORF">FRZ61_33460</name>
</gene>
<keyword evidence="1" id="KW-0560">Oxidoreductase</keyword>
<dbReference type="GO" id="GO:0016491">
    <property type="term" value="F:oxidoreductase activity"/>
    <property type="evidence" value="ECO:0007669"/>
    <property type="project" value="UniProtKB-KW"/>
</dbReference>
<dbReference type="SUPFAM" id="SSF51905">
    <property type="entry name" value="FAD/NAD(P)-binding domain"/>
    <property type="match status" value="1"/>
</dbReference>
<evidence type="ECO:0000313" key="3">
    <source>
        <dbReference type="EMBL" id="QEX23408.1"/>
    </source>
</evidence>
<dbReference type="PANTHER" id="PTHR13847">
    <property type="entry name" value="SARCOSINE DEHYDROGENASE-RELATED"/>
    <property type="match status" value="1"/>
</dbReference>
<dbReference type="Gene3D" id="3.30.9.10">
    <property type="entry name" value="D-Amino Acid Oxidase, subunit A, domain 2"/>
    <property type="match status" value="1"/>
</dbReference>
<proteinExistence type="predicted"/>
<accession>A0A5J6N073</accession>
<name>A0A5J6N073_9PROT</name>
<dbReference type="EMBL" id="CP042582">
    <property type="protein sequence ID" value="QEX23408.1"/>
    <property type="molecule type" value="Genomic_DNA"/>
</dbReference>
<dbReference type="InterPro" id="IPR036188">
    <property type="entry name" value="FAD/NAD-bd_sf"/>
</dbReference>
<dbReference type="KEGG" id="hadh:FRZ61_33460"/>
<dbReference type="InterPro" id="IPR006076">
    <property type="entry name" value="FAD-dep_OxRdtase"/>
</dbReference>
<reference evidence="3 4" key="1">
    <citation type="submission" date="2019-08" db="EMBL/GenBank/DDBJ databases">
        <title>Hyperibacter terrae gen. nov., sp. nov. and Hyperibacter viscosus sp. nov., two new members in the family Rhodospirillaceae isolated from the rhizosphere of Hypericum perforatum.</title>
        <authorList>
            <person name="Noviana Z."/>
        </authorList>
    </citation>
    <scope>NUCLEOTIDE SEQUENCE [LARGE SCALE GENOMIC DNA]</scope>
    <source>
        <strain evidence="3 4">R5959</strain>
    </source>
</reference>
<sequence length="375" mass="40307">MADFDFIVIGAGMAGASASCELAAQGRLLMLEQEDQPGYHTTGRSAALYAETYGNATVRGLTTGGKPFYLDPPAGFAAHPLLLPRGVVFIGRADQRRSLDAFLAEVSGLRSNIRRIAPAEVEGRVPVFRPGYVADAVLDPDAMDIDVHGLHQGYLKGMRARGGQLLTDARVTGLARQDGRWRVESKAGSFSGRVIVNAAGAWADEIGSLAGAAPIGLVPKRRTAIQFRPPAGMDVMRWPTIIDADEQFYFRPDAGKLMASPADETPMPPCDVQPEDLDIAILVDRLEQAVTMPIPRIEHRWAGLRSFVADKTPVVGYDERVADFFWLAGQGGYGIQTAPGIAKLVAALAQRKPVPQELADLGVTEAALSPARLRR</sequence>
<organism evidence="3 4">
    <name type="scientific">Hypericibacter adhaerens</name>
    <dbReference type="NCBI Taxonomy" id="2602016"/>
    <lineage>
        <taxon>Bacteria</taxon>
        <taxon>Pseudomonadati</taxon>
        <taxon>Pseudomonadota</taxon>
        <taxon>Alphaproteobacteria</taxon>
        <taxon>Rhodospirillales</taxon>
        <taxon>Dongiaceae</taxon>
        <taxon>Hypericibacter</taxon>
    </lineage>
</organism>
<dbReference type="OrthoDB" id="7421214at2"/>
<dbReference type="RefSeq" id="WP_151118791.1">
    <property type="nucleotide sequence ID" value="NZ_CP042582.1"/>
</dbReference>
<keyword evidence="4" id="KW-1185">Reference proteome</keyword>
<evidence type="ECO:0000256" key="1">
    <source>
        <dbReference type="ARBA" id="ARBA00023002"/>
    </source>
</evidence>
<dbReference type="Proteomes" id="UP000325797">
    <property type="component" value="Chromosome"/>
</dbReference>
<feature type="domain" description="FAD dependent oxidoreductase" evidence="2">
    <location>
        <begin position="5"/>
        <end position="348"/>
    </location>
</feature>
<dbReference type="GO" id="GO:0005737">
    <property type="term" value="C:cytoplasm"/>
    <property type="evidence" value="ECO:0007669"/>
    <property type="project" value="TreeGrafter"/>
</dbReference>
<protein>
    <submittedName>
        <fullName evidence="3">FAD-dependent catabolic D-arginine dehydrogenase DauA</fullName>
    </submittedName>
</protein>
<dbReference type="Pfam" id="PF01266">
    <property type="entry name" value="DAO"/>
    <property type="match status" value="1"/>
</dbReference>